<keyword evidence="2" id="KW-1185">Reference proteome</keyword>
<dbReference type="EMBL" id="JBJJXI010000122">
    <property type="protein sequence ID" value="KAL3389782.1"/>
    <property type="molecule type" value="Genomic_DNA"/>
</dbReference>
<evidence type="ECO:0000313" key="1">
    <source>
        <dbReference type="EMBL" id="KAL3389782.1"/>
    </source>
</evidence>
<organism evidence="1 2">
    <name type="scientific">Trichogramma kaykai</name>
    <dbReference type="NCBI Taxonomy" id="54128"/>
    <lineage>
        <taxon>Eukaryota</taxon>
        <taxon>Metazoa</taxon>
        <taxon>Ecdysozoa</taxon>
        <taxon>Arthropoda</taxon>
        <taxon>Hexapoda</taxon>
        <taxon>Insecta</taxon>
        <taxon>Pterygota</taxon>
        <taxon>Neoptera</taxon>
        <taxon>Endopterygota</taxon>
        <taxon>Hymenoptera</taxon>
        <taxon>Apocrita</taxon>
        <taxon>Proctotrupomorpha</taxon>
        <taxon>Chalcidoidea</taxon>
        <taxon>Trichogrammatidae</taxon>
        <taxon>Trichogramma</taxon>
    </lineage>
</organism>
<comment type="caution">
    <text evidence="1">The sequence shown here is derived from an EMBL/GenBank/DDBJ whole genome shotgun (WGS) entry which is preliminary data.</text>
</comment>
<dbReference type="Proteomes" id="UP001627154">
    <property type="component" value="Unassembled WGS sequence"/>
</dbReference>
<accession>A0ABD2W9M2</accession>
<dbReference type="AlphaFoldDB" id="A0ABD2W9M2"/>
<sequence>MDVLIASTDALLTRGLPPLFLDPCDGEDIRTFATSLFDLRKREREFLFFLYQMALLVHQRSRNGRLYVINRSTPQMFYLRCHNIQFRCFETARVNRENRDDLIEIDPHAPSCPLNPDAIEDARFKEVLRHAVETDRRPLREIYDTIALLYPEAAQRLSFAIVHNCMRRWRVDHFFQNPNTLQDMAFQLNNPDNDGLFIHRHGSTTRQVFRDADDSAHFLFFNAELLNRIIPSITVVTIDQTFTACFQIPGQRLQLVTVMCLLSNIRRLDLDDFVRMDDEARAFIRNWAALALLPVESIPTNFEAIVNDASERVVRRLQGFTEYFRRFWLQRIGAIHFSIFGVHARTNSAIATYHADLLHTLGENPPFLRFIFGLRTIQARQFRDLNAMEQGQVIWRQPRSATMFRHYELQRAWRLLHLGEIFSAELLFIGSNLIQNYILTHLATLRPGDIQQVLDFENASNDALPINQGRDPEFDFAIVRDVRFRNVERLIQIALAFNLMPNRGYGRQRRRRERARPYIGQRLFAAAGHIAPIEPIEMPNLAALDLNADDNVPDRGAKDISKYNSSCTQFQTIN</sequence>
<gene>
    <name evidence="1" type="ORF">TKK_015145</name>
</gene>
<name>A0ABD2W9M2_9HYME</name>
<protein>
    <submittedName>
        <fullName evidence="1">Uncharacterized protein</fullName>
    </submittedName>
</protein>
<reference evidence="1 2" key="1">
    <citation type="journal article" date="2024" name="bioRxiv">
        <title>A reference genome for Trichogramma kaykai: A tiny desert-dwelling parasitoid wasp with competing sex-ratio distorters.</title>
        <authorList>
            <person name="Culotta J."/>
            <person name="Lindsey A.R."/>
        </authorList>
    </citation>
    <scope>NUCLEOTIDE SEQUENCE [LARGE SCALE GENOMIC DNA]</scope>
    <source>
        <strain evidence="1 2">KSX58</strain>
    </source>
</reference>
<evidence type="ECO:0000313" key="2">
    <source>
        <dbReference type="Proteomes" id="UP001627154"/>
    </source>
</evidence>
<proteinExistence type="predicted"/>